<evidence type="ECO:0000256" key="11">
    <source>
        <dbReference type="ARBA" id="ARBA00044190"/>
    </source>
</evidence>
<evidence type="ECO:0000256" key="13">
    <source>
        <dbReference type="ARBA" id="ARBA00049201"/>
    </source>
</evidence>
<dbReference type="NCBIfam" id="TIGR02193">
    <property type="entry name" value="heptsyl_trn_I"/>
    <property type="match status" value="1"/>
</dbReference>
<dbReference type="Proteomes" id="UP000064007">
    <property type="component" value="Chromosome 1"/>
</dbReference>
<keyword evidence="7" id="KW-0448">Lipopolysaccharide biosynthesis</keyword>
<keyword evidence="15" id="KW-1185">Reference proteome</keyword>
<name>A0A0D6EXE8_9PROT</name>
<accession>A0A0D6EXE8</accession>
<evidence type="ECO:0000256" key="7">
    <source>
        <dbReference type="ARBA" id="ARBA00022985"/>
    </source>
</evidence>
<protein>
    <recommendedName>
        <fullName evidence="11">Lipopolysaccharide heptosyltransferase 1</fullName>
        <ecNumber evidence="10">2.4.99.23</ecNumber>
    </recommendedName>
    <alternativeName>
        <fullName evidence="12">ADP-heptose:lipopolysaccharide heptosyltransferase I</fullName>
    </alternativeName>
</protein>
<dbReference type="EC" id="2.4.99.23" evidence="10"/>
<evidence type="ECO:0000313" key="14">
    <source>
        <dbReference type="EMBL" id="CEZ19933.1"/>
    </source>
</evidence>
<evidence type="ECO:0000256" key="9">
    <source>
        <dbReference type="ARBA" id="ARBA00043995"/>
    </source>
</evidence>
<keyword evidence="4" id="KW-0997">Cell inner membrane</keyword>
<gene>
    <name evidence="14" type="ORF">BN1208_1052</name>
</gene>
<sequence>MVRILIIKTSSLGDVIHCLPVINDIKYFVPESSIDWLVEESFADVPRLHPGVNSVITISLRSWKKNLRKKSTWIGLYKSIRAIRENHYDIIIDFQGLLKSAFFTLFTRGDIHGFDKASIREAAASYFYKYTHPVSKQIHAVVRNRELASKCFQYELLDQSAHFGLEIHNINNFNLSERYVVLIHGSSKKSKQWPMEHWLKVIQFFNVLGLRVLLPWGNLEEYHFSKSLRKASTNSLVLPKMNISDLANIISGAKCLIGVDSGLTHLGNALGIPTIGLYLDSNPYLTGVYPNIKVPSVNLGEIGVTPTPESTISQIEAII</sequence>
<dbReference type="EMBL" id="LN827929">
    <property type="protein sequence ID" value="CEZ19933.1"/>
    <property type="molecule type" value="Genomic_DNA"/>
</dbReference>
<dbReference type="AlphaFoldDB" id="A0A0D6EXE8"/>
<evidence type="ECO:0000256" key="4">
    <source>
        <dbReference type="ARBA" id="ARBA00022519"/>
    </source>
</evidence>
<dbReference type="InterPro" id="IPR011908">
    <property type="entry name" value="LipoPS_heptosylTferase-I"/>
</dbReference>
<comment type="catalytic activity">
    <reaction evidence="13">
        <text>an alpha-Kdo-(2-&gt;4)-alpha-Kdo-(2-&gt;6)-lipid A + ADP-L-glycero-beta-D-manno-heptose = an L-alpha-D-Hep-(1-&gt;5)-[alpha-Kdo-(2-&gt;4)]-alpha-Kdo-(2-&gt;6)-lipid A + ADP + H(+)</text>
        <dbReference type="Rhea" id="RHEA:74067"/>
        <dbReference type="ChEBI" id="CHEBI:15378"/>
        <dbReference type="ChEBI" id="CHEBI:61506"/>
        <dbReference type="ChEBI" id="CHEBI:176431"/>
        <dbReference type="ChEBI" id="CHEBI:193068"/>
        <dbReference type="ChEBI" id="CHEBI:456216"/>
        <dbReference type="EC" id="2.4.99.23"/>
    </reaction>
</comment>
<dbReference type="HOGENOM" id="CLU_038371_6_0_4"/>
<evidence type="ECO:0000313" key="15">
    <source>
        <dbReference type="Proteomes" id="UP000064007"/>
    </source>
</evidence>
<comment type="pathway">
    <text evidence="2">Bacterial outer membrane biogenesis; LPS core biosynthesis.</text>
</comment>
<evidence type="ECO:0000256" key="1">
    <source>
        <dbReference type="ARBA" id="ARBA00004515"/>
    </source>
</evidence>
<keyword evidence="5" id="KW-0328">Glycosyltransferase</keyword>
<keyword evidence="8" id="KW-0472">Membrane</keyword>
<dbReference type="RefSeq" id="WP_046488577.1">
    <property type="nucleotide sequence ID" value="NZ_LN827929.1"/>
</dbReference>
<dbReference type="Gene3D" id="3.40.50.2000">
    <property type="entry name" value="Glycogen Phosphorylase B"/>
    <property type="match status" value="2"/>
</dbReference>
<reference evidence="15" key="1">
    <citation type="submission" date="2014-12" db="EMBL/GenBank/DDBJ databases">
        <authorList>
            <person name="Salcher M.M."/>
        </authorList>
    </citation>
    <scope>NUCLEOTIDE SEQUENCE [LARGE SCALE GENOMIC DNA]</scope>
    <source>
        <strain evidence="15">MMS-10A-171</strain>
    </source>
</reference>
<evidence type="ECO:0000256" key="2">
    <source>
        <dbReference type="ARBA" id="ARBA00004713"/>
    </source>
</evidence>
<dbReference type="PANTHER" id="PTHR30160">
    <property type="entry name" value="TETRAACYLDISACCHARIDE 4'-KINASE-RELATED"/>
    <property type="match status" value="1"/>
</dbReference>
<dbReference type="GO" id="GO:0005886">
    <property type="term" value="C:plasma membrane"/>
    <property type="evidence" value="ECO:0007669"/>
    <property type="project" value="UniProtKB-SubCell"/>
</dbReference>
<comment type="subcellular location">
    <subcellularLocation>
        <location evidence="1">Cell inner membrane</location>
        <topology evidence="1">Peripheral membrane protein</topology>
        <orientation evidence="1">Cytoplasmic side</orientation>
    </subcellularLocation>
</comment>
<dbReference type="InterPro" id="IPR051199">
    <property type="entry name" value="LPS_LOS_Heptosyltrfase"/>
</dbReference>
<dbReference type="GO" id="GO:0009244">
    <property type="term" value="P:lipopolysaccharide core region biosynthetic process"/>
    <property type="evidence" value="ECO:0007669"/>
    <property type="project" value="InterPro"/>
</dbReference>
<dbReference type="OrthoDB" id="9767552at2"/>
<keyword evidence="3" id="KW-1003">Cell membrane</keyword>
<dbReference type="KEGG" id="mbat:BN1208_1052"/>
<evidence type="ECO:0000256" key="12">
    <source>
        <dbReference type="ARBA" id="ARBA00044330"/>
    </source>
</evidence>
<keyword evidence="6 14" id="KW-0808">Transferase</keyword>
<evidence type="ECO:0000256" key="8">
    <source>
        <dbReference type="ARBA" id="ARBA00023136"/>
    </source>
</evidence>
<evidence type="ECO:0000256" key="6">
    <source>
        <dbReference type="ARBA" id="ARBA00022679"/>
    </source>
</evidence>
<evidence type="ECO:0000256" key="3">
    <source>
        <dbReference type="ARBA" id="ARBA00022475"/>
    </source>
</evidence>
<evidence type="ECO:0000256" key="10">
    <source>
        <dbReference type="ARBA" id="ARBA00044041"/>
    </source>
</evidence>
<dbReference type="GO" id="GO:0008713">
    <property type="term" value="F:ADP-heptose-lipopolysaccharide heptosyltransferase activity"/>
    <property type="evidence" value="ECO:0007669"/>
    <property type="project" value="TreeGrafter"/>
</dbReference>
<dbReference type="Pfam" id="PF01075">
    <property type="entry name" value="Glyco_transf_9"/>
    <property type="match status" value="1"/>
</dbReference>
<comment type="similarity">
    <text evidence="9">Belongs to the glycosyltransferase 9 family.</text>
</comment>
<dbReference type="GO" id="GO:0005829">
    <property type="term" value="C:cytosol"/>
    <property type="evidence" value="ECO:0007669"/>
    <property type="project" value="TreeGrafter"/>
</dbReference>
<evidence type="ECO:0000256" key="5">
    <source>
        <dbReference type="ARBA" id="ARBA00022676"/>
    </source>
</evidence>
<proteinExistence type="inferred from homology"/>
<dbReference type="STRING" id="1581557.BN1208_1052"/>
<dbReference type="SUPFAM" id="SSF53756">
    <property type="entry name" value="UDP-Glycosyltransferase/glycogen phosphorylase"/>
    <property type="match status" value="1"/>
</dbReference>
<dbReference type="CDD" id="cd03789">
    <property type="entry name" value="GT9_LPS_heptosyltransferase"/>
    <property type="match status" value="1"/>
</dbReference>
<dbReference type="PANTHER" id="PTHR30160:SF19">
    <property type="entry name" value="LIPOPOLYSACCHARIDE HEPTOSYLTRANSFERASE 1"/>
    <property type="match status" value="1"/>
</dbReference>
<organism evidence="14 15">
    <name type="scientific">Candidatus Methylopumilus planktonicus</name>
    <dbReference type="NCBI Taxonomy" id="1581557"/>
    <lineage>
        <taxon>Bacteria</taxon>
        <taxon>Pseudomonadati</taxon>
        <taxon>Pseudomonadota</taxon>
        <taxon>Betaproteobacteria</taxon>
        <taxon>Nitrosomonadales</taxon>
        <taxon>Methylophilaceae</taxon>
        <taxon>Candidatus Methylopumilus</taxon>
    </lineage>
</organism>
<dbReference type="InterPro" id="IPR002201">
    <property type="entry name" value="Glyco_trans_9"/>
</dbReference>